<dbReference type="RefSeq" id="XP_016229865.1">
    <property type="nucleotide sequence ID" value="XM_016386405.1"/>
</dbReference>
<feature type="compositionally biased region" description="Low complexity" evidence="1">
    <location>
        <begin position="392"/>
        <end position="406"/>
    </location>
</feature>
<feature type="compositionally biased region" description="Polar residues" evidence="1">
    <location>
        <begin position="364"/>
        <end position="375"/>
    </location>
</feature>
<accession>A0A0D2BE33</accession>
<proteinExistence type="predicted"/>
<dbReference type="AlphaFoldDB" id="A0A0D2BE33"/>
<keyword evidence="3" id="KW-1185">Reference proteome</keyword>
<evidence type="ECO:0000313" key="2">
    <source>
        <dbReference type="EMBL" id="KIW09649.1"/>
    </source>
</evidence>
<reference evidence="2 3" key="1">
    <citation type="submission" date="2015-01" db="EMBL/GenBank/DDBJ databases">
        <title>The Genome Sequence of Exophiala spinifera CBS89968.</title>
        <authorList>
            <consortium name="The Broad Institute Genomics Platform"/>
            <person name="Cuomo C."/>
            <person name="de Hoog S."/>
            <person name="Gorbushina A."/>
            <person name="Stielow B."/>
            <person name="Teixiera M."/>
            <person name="Abouelleil A."/>
            <person name="Chapman S.B."/>
            <person name="Priest M."/>
            <person name="Young S.K."/>
            <person name="Wortman J."/>
            <person name="Nusbaum C."/>
            <person name="Birren B."/>
        </authorList>
    </citation>
    <scope>NUCLEOTIDE SEQUENCE [LARGE SCALE GENOMIC DNA]</scope>
    <source>
        <strain evidence="2 3">CBS 89968</strain>
    </source>
</reference>
<dbReference type="Proteomes" id="UP000053328">
    <property type="component" value="Unassembled WGS sequence"/>
</dbReference>
<evidence type="ECO:0000313" key="3">
    <source>
        <dbReference type="Proteomes" id="UP000053328"/>
    </source>
</evidence>
<feature type="compositionally biased region" description="Polar residues" evidence="1">
    <location>
        <begin position="191"/>
        <end position="214"/>
    </location>
</feature>
<feature type="compositionally biased region" description="Basic and acidic residues" evidence="1">
    <location>
        <begin position="101"/>
        <end position="114"/>
    </location>
</feature>
<dbReference type="HOGENOM" id="CLU_556710_0_0_1"/>
<feature type="compositionally biased region" description="Polar residues" evidence="1">
    <location>
        <begin position="247"/>
        <end position="262"/>
    </location>
</feature>
<dbReference type="EMBL" id="KN847510">
    <property type="protein sequence ID" value="KIW09649.1"/>
    <property type="molecule type" value="Genomic_DNA"/>
</dbReference>
<feature type="compositionally biased region" description="Basic residues" evidence="1">
    <location>
        <begin position="170"/>
        <end position="185"/>
    </location>
</feature>
<dbReference type="GeneID" id="27339181"/>
<feature type="region of interest" description="Disordered" evidence="1">
    <location>
        <begin position="60"/>
        <end position="214"/>
    </location>
</feature>
<gene>
    <name evidence="2" type="ORF">PV08_12098</name>
</gene>
<feature type="region of interest" description="Disordered" evidence="1">
    <location>
        <begin position="237"/>
        <end position="410"/>
    </location>
</feature>
<evidence type="ECO:0000256" key="1">
    <source>
        <dbReference type="SAM" id="MobiDB-lite"/>
    </source>
</evidence>
<feature type="compositionally biased region" description="Polar residues" evidence="1">
    <location>
        <begin position="281"/>
        <end position="293"/>
    </location>
</feature>
<feature type="compositionally biased region" description="Basic and acidic residues" evidence="1">
    <location>
        <begin position="138"/>
        <end position="154"/>
    </location>
</feature>
<dbReference type="VEuPathDB" id="FungiDB:PV08_12098"/>
<organism evidence="2 3">
    <name type="scientific">Exophiala spinifera</name>
    <dbReference type="NCBI Taxonomy" id="91928"/>
    <lineage>
        <taxon>Eukaryota</taxon>
        <taxon>Fungi</taxon>
        <taxon>Dikarya</taxon>
        <taxon>Ascomycota</taxon>
        <taxon>Pezizomycotina</taxon>
        <taxon>Eurotiomycetes</taxon>
        <taxon>Chaetothyriomycetidae</taxon>
        <taxon>Chaetothyriales</taxon>
        <taxon>Herpotrichiellaceae</taxon>
        <taxon>Exophiala</taxon>
    </lineage>
</organism>
<feature type="compositionally biased region" description="Polar residues" evidence="1">
    <location>
        <begin position="326"/>
        <end position="338"/>
    </location>
</feature>
<sequence length="490" mass="54556">MSRRMFPLSLEDTLRHVLRQGLEYEPSGAAIQAIVFEVLYGTPLRLECPLTVPTTLPTVTPEPSVEHLMPSHTSNRSPIRPRPSLAREREVNNESLSYEHSISRHTDIPLDEQTHVPGDVAAPLEDDDNKRQSTSTRDNMKDTTSKTDDHERGNSTRGRGRGYGRDRRYGRGRGRGGSRGRGRAGKRPDTVYSSPTDTIVLESPNQISEQNISSSVNRADNLSPLFNMIEDFVERMSNDVSRPPSPTTVDTATVNQNISRQNENSDRTSSHDTGIPRSRENTSSPVNTVFSETTRSKGKLNKYRSNLTPEAETAHHDSRHVATRGLMSSNNGPNTTKVGHSKRKQRSPPRASDIATEHEHYPAQQPSISTLTSLENEPDRTRADRRKRKRYSPPSAVTTTPSVTTSRAEIGRPDSRCLSVSSLTVSKTVPDTTRVDHPERERNSLSKAVKLDSIKGNTQTRIKTGITPSEDHGYRDLDQLVKASEMIGYI</sequence>
<name>A0A0D2BE33_9EURO</name>
<protein>
    <submittedName>
        <fullName evidence="2">Uncharacterized protein</fullName>
    </submittedName>
</protein>